<sequence>MKKLLCAVSAFALLIPAMALAQSAFNGTWKTDPSSIHDTGKPIVITLKGGMFSCSCSNPAYTVKTDGEDHPVTGHPGFDTVAVKIVDDHTIEQTLKKAGKVVETLTVTGSADGKSATEEMTNDSGSTPVTGKAGLVKVAKAPMGSHLLAGSWKMKNIDNVSDNGLAYTYKVDGSDVSLSTPTGDSYAAKIGGPAVPYQTSMGANDTVSVKKLGPNSLRETYERGGKVLSTSTMTVSADGKSMKTVSHDMHNDITTTSTARKQ</sequence>
<keyword evidence="3" id="KW-1185">Reference proteome</keyword>
<accession>A0ABV4AKF2</accession>
<proteinExistence type="predicted"/>
<keyword evidence="1" id="KW-0732">Signal</keyword>
<comment type="caution">
    <text evidence="2">The sequence shown here is derived from an EMBL/GenBank/DDBJ whole genome shotgun (WGS) entry which is preliminary data.</text>
</comment>
<feature type="chain" id="PRO_5045729201" description="Lipoprotein" evidence="1">
    <location>
        <begin position="22"/>
        <end position="262"/>
    </location>
</feature>
<evidence type="ECO:0000313" key="2">
    <source>
        <dbReference type="EMBL" id="MEY2180869.1"/>
    </source>
</evidence>
<evidence type="ECO:0000256" key="1">
    <source>
        <dbReference type="SAM" id="SignalP"/>
    </source>
</evidence>
<gene>
    <name evidence="2" type="ORF">AB7878_00385</name>
</gene>
<dbReference type="Proteomes" id="UP001562159">
    <property type="component" value="Unassembled WGS sequence"/>
</dbReference>
<feature type="signal peptide" evidence="1">
    <location>
        <begin position="1"/>
        <end position="21"/>
    </location>
</feature>
<dbReference type="EMBL" id="JBGBPY010000001">
    <property type="protein sequence ID" value="MEY2180869.1"/>
    <property type="molecule type" value="Genomic_DNA"/>
</dbReference>
<name>A0ABV4AKF2_9GAMM</name>
<evidence type="ECO:0008006" key="4">
    <source>
        <dbReference type="Google" id="ProtNLM"/>
    </source>
</evidence>
<reference evidence="2 3" key="1">
    <citation type="submission" date="2024-07" db="EMBL/GenBank/DDBJ databases">
        <title>Molecular mechanisms and environmental adaptations of flagellar loss and biofilm growth of Rhodanobacter under environmental stress.</title>
        <authorList>
            <person name="Chen M."/>
        </authorList>
    </citation>
    <scope>NUCLEOTIDE SEQUENCE [LARGE SCALE GENOMIC DNA]</scope>
    <source>
        <strain evidence="2 3">RS22</strain>
    </source>
</reference>
<evidence type="ECO:0000313" key="3">
    <source>
        <dbReference type="Proteomes" id="UP001562159"/>
    </source>
</evidence>
<organism evidence="2 3">
    <name type="scientific">Rhodanobacter humi</name>
    <dbReference type="NCBI Taxonomy" id="1888173"/>
    <lineage>
        <taxon>Bacteria</taxon>
        <taxon>Pseudomonadati</taxon>
        <taxon>Pseudomonadota</taxon>
        <taxon>Gammaproteobacteria</taxon>
        <taxon>Lysobacterales</taxon>
        <taxon>Rhodanobacteraceae</taxon>
        <taxon>Rhodanobacter</taxon>
    </lineage>
</organism>
<protein>
    <recommendedName>
        <fullName evidence="4">Lipoprotein</fullName>
    </recommendedName>
</protein>